<name>A0A4Y7PL35_9AGAM</name>
<protein>
    <recommendedName>
        <fullName evidence="3">SGNH hydrolase-type esterase domain-containing protein</fullName>
    </recommendedName>
</protein>
<dbReference type="Gene3D" id="3.40.50.1110">
    <property type="entry name" value="SGNH hydrolase"/>
    <property type="match status" value="1"/>
</dbReference>
<gene>
    <name evidence="1" type="ORF">BD410DRAFT_778335</name>
</gene>
<dbReference type="STRING" id="50990.A0A4Y7PL35"/>
<proteinExistence type="predicted"/>
<dbReference type="InterPro" id="IPR036514">
    <property type="entry name" value="SGNH_hydro_sf"/>
</dbReference>
<accession>A0A4Y7PL35</accession>
<evidence type="ECO:0000313" key="1">
    <source>
        <dbReference type="EMBL" id="TDL15150.1"/>
    </source>
</evidence>
<sequence>MFTDWYAVRKHWHGYGALKHLVIFGASYCDVGYTPASPHPSKDRPLGVDFPGRTYSEPGTPNWVGHFVRDLSPNPAEPLLAYTYAVGGHDVSGVVRQVEELFVPDVGRKPEWAPWKASDTLFITCIGLSDCARAAFAQSTHEETVMRLMASQARLYEIGARNFLIIDAPPMHRLEISPFGPDLAPTLASSFHTWNTHLHASLHKFSSTHPSATTLLFSSWAFWNSVYDNPETFGFTPADVQERGGKVWLSNLLITSRMHAVFAEEMVGFLNNVPAFEGDPKKKHLNTSPGAS</sequence>
<dbReference type="VEuPathDB" id="FungiDB:BD410DRAFT_778335"/>
<organism evidence="1 2">
    <name type="scientific">Rickenella mellea</name>
    <dbReference type="NCBI Taxonomy" id="50990"/>
    <lineage>
        <taxon>Eukaryota</taxon>
        <taxon>Fungi</taxon>
        <taxon>Dikarya</taxon>
        <taxon>Basidiomycota</taxon>
        <taxon>Agaricomycotina</taxon>
        <taxon>Agaricomycetes</taxon>
        <taxon>Hymenochaetales</taxon>
        <taxon>Rickenellaceae</taxon>
        <taxon>Rickenella</taxon>
    </lineage>
</organism>
<dbReference type="Proteomes" id="UP000294933">
    <property type="component" value="Unassembled WGS sequence"/>
</dbReference>
<dbReference type="AlphaFoldDB" id="A0A4Y7PL35"/>
<reference evidence="1 2" key="1">
    <citation type="submission" date="2018-06" db="EMBL/GenBank/DDBJ databases">
        <title>A transcriptomic atlas of mushroom development highlights an independent origin of complex multicellularity.</title>
        <authorList>
            <consortium name="DOE Joint Genome Institute"/>
            <person name="Krizsan K."/>
            <person name="Almasi E."/>
            <person name="Merenyi Z."/>
            <person name="Sahu N."/>
            <person name="Viragh M."/>
            <person name="Koszo T."/>
            <person name="Mondo S."/>
            <person name="Kiss B."/>
            <person name="Balint B."/>
            <person name="Kues U."/>
            <person name="Barry K."/>
            <person name="Hegedus J.C."/>
            <person name="Henrissat B."/>
            <person name="Johnson J."/>
            <person name="Lipzen A."/>
            <person name="Ohm R."/>
            <person name="Nagy I."/>
            <person name="Pangilinan J."/>
            <person name="Yan J."/>
            <person name="Xiong Y."/>
            <person name="Grigoriev I.V."/>
            <person name="Hibbett D.S."/>
            <person name="Nagy L.G."/>
        </authorList>
    </citation>
    <scope>NUCLEOTIDE SEQUENCE [LARGE SCALE GENOMIC DNA]</scope>
    <source>
        <strain evidence="1 2">SZMC22713</strain>
    </source>
</reference>
<dbReference type="EMBL" id="ML170288">
    <property type="protein sequence ID" value="TDL15150.1"/>
    <property type="molecule type" value="Genomic_DNA"/>
</dbReference>
<evidence type="ECO:0000313" key="2">
    <source>
        <dbReference type="Proteomes" id="UP000294933"/>
    </source>
</evidence>
<evidence type="ECO:0008006" key="3">
    <source>
        <dbReference type="Google" id="ProtNLM"/>
    </source>
</evidence>
<dbReference type="OrthoDB" id="1600564at2759"/>
<keyword evidence="2" id="KW-1185">Reference proteome</keyword>